<protein>
    <submittedName>
        <fullName evidence="1">Uncharacterized protein</fullName>
    </submittedName>
</protein>
<dbReference type="EMBL" id="LR798360">
    <property type="protein sequence ID" value="CAB5226435.1"/>
    <property type="molecule type" value="Genomic_DNA"/>
</dbReference>
<sequence length="291" mass="33790">MSGGVIQILLYNIRIMLVDGNNFISHFLKNKKPFAAGKIGVTELNLLYCYENLKNGGQLLPHLKHEVENIAGLYPYNETTVTTFAEMFLSLLPNIDLIPVWNRVIPTFEKHILDTYCKNSYRTSLTQLEPYFDDKPWTTYLKDKKVLVFSPFANSIERNYKHLDKIWNKKITNNFELEVVKYPFAIPISTKSSHVTSDSIYRKYLDILHEKVFDVGIFGTGYTSLLYTLECKKMGRAGIHLGGSTQILFGVKGQRWKEIDRFKQIFNQYWTEPTEEERPSKLTLVEGGCYW</sequence>
<evidence type="ECO:0000313" key="1">
    <source>
        <dbReference type="EMBL" id="CAB5226435.1"/>
    </source>
</evidence>
<accession>A0A6J7X9Y1</accession>
<name>A0A6J7X9Y1_9CAUD</name>
<proteinExistence type="predicted"/>
<organism evidence="1">
    <name type="scientific">uncultured Caudovirales phage</name>
    <dbReference type="NCBI Taxonomy" id="2100421"/>
    <lineage>
        <taxon>Viruses</taxon>
        <taxon>Duplodnaviria</taxon>
        <taxon>Heunggongvirae</taxon>
        <taxon>Uroviricota</taxon>
        <taxon>Caudoviricetes</taxon>
        <taxon>Peduoviridae</taxon>
        <taxon>Maltschvirus</taxon>
        <taxon>Maltschvirus maltsch</taxon>
    </lineage>
</organism>
<gene>
    <name evidence="1" type="ORF">UFOVP760_210</name>
</gene>
<reference evidence="1" key="1">
    <citation type="submission" date="2020-05" db="EMBL/GenBank/DDBJ databases">
        <authorList>
            <person name="Chiriac C."/>
            <person name="Salcher M."/>
            <person name="Ghai R."/>
            <person name="Kavagutti S V."/>
        </authorList>
    </citation>
    <scope>NUCLEOTIDE SEQUENCE</scope>
</reference>